<dbReference type="Pfam" id="PF00326">
    <property type="entry name" value="Peptidase_S9"/>
    <property type="match status" value="1"/>
</dbReference>
<dbReference type="Proteomes" id="UP000254282">
    <property type="component" value="Unassembled WGS sequence"/>
</dbReference>
<protein>
    <submittedName>
        <fullName evidence="3">X-prolyl-dipeptidyl aminopeptidase</fullName>
    </submittedName>
</protein>
<dbReference type="Gene3D" id="3.40.50.1820">
    <property type="entry name" value="alpha/beta hydrolase"/>
    <property type="match status" value="1"/>
</dbReference>
<accession>A0A381FQB9</accession>
<gene>
    <name evidence="3" type="ORF">NCTC13532_04420</name>
</gene>
<evidence type="ECO:0000313" key="4">
    <source>
        <dbReference type="Proteomes" id="UP000254282"/>
    </source>
</evidence>
<dbReference type="PANTHER" id="PTHR42776:SF27">
    <property type="entry name" value="DIPEPTIDYL PEPTIDASE FAMILY MEMBER 6"/>
    <property type="match status" value="1"/>
</dbReference>
<dbReference type="AlphaFoldDB" id="A0A381FQB9"/>
<name>A0A381FQB9_9FLAO</name>
<keyword evidence="3" id="KW-0031">Aminopeptidase</keyword>
<dbReference type="EMBL" id="UFVR01000004">
    <property type="protein sequence ID" value="SUX48809.1"/>
    <property type="molecule type" value="Genomic_DNA"/>
</dbReference>
<feature type="domain" description="Peptidase S9 prolyl oligopeptidase catalytic" evidence="2">
    <location>
        <begin position="346"/>
        <end position="521"/>
    </location>
</feature>
<dbReference type="InterPro" id="IPR029058">
    <property type="entry name" value="AB_hydrolase_fold"/>
</dbReference>
<dbReference type="PANTHER" id="PTHR42776">
    <property type="entry name" value="SERINE PEPTIDASE S9 FAMILY MEMBER"/>
    <property type="match status" value="1"/>
</dbReference>
<keyword evidence="3" id="KW-0645">Protease</keyword>
<dbReference type="GO" id="GO:0004252">
    <property type="term" value="F:serine-type endopeptidase activity"/>
    <property type="evidence" value="ECO:0007669"/>
    <property type="project" value="TreeGrafter"/>
</dbReference>
<dbReference type="SUPFAM" id="SSF53474">
    <property type="entry name" value="alpha/beta-Hydrolases"/>
    <property type="match status" value="1"/>
</dbReference>
<evidence type="ECO:0000259" key="2">
    <source>
        <dbReference type="Pfam" id="PF00326"/>
    </source>
</evidence>
<reference evidence="3 4" key="1">
    <citation type="submission" date="2018-06" db="EMBL/GenBank/DDBJ databases">
        <authorList>
            <consortium name="Pathogen Informatics"/>
            <person name="Doyle S."/>
        </authorList>
    </citation>
    <scope>NUCLEOTIDE SEQUENCE [LARGE SCALE GENOMIC DNA]</scope>
    <source>
        <strain evidence="3 4">NCTC13532</strain>
    </source>
</reference>
<evidence type="ECO:0000313" key="3">
    <source>
        <dbReference type="EMBL" id="SUX48809.1"/>
    </source>
</evidence>
<sequence length="539" mass="62147">MRRILWYPLGNRIVVTDHQDYSPVAAVGRSGLFTRSAVDHEQVDKNDKTAIETVESYFIFDPKTRENTPFANTSRSFVIDSRGKFILYIDGNQWFCYNTSERRILPELSVQKDAVPYFVSSEEILWVVGNKLLSQNLKTLKKKLVASFVCDSLEILNVKRDKSLMESNIISQSVDLNDKIVIKLINDKQDTSSLVMWNRKKSKVIIEHTKDRISDFIFDATFKRYCWIAENYNRSPEIKTTGNFGAANSFYITAGSSSSAKITMQELKYKGIQGEDLSAAVYFPPDYSEHKKYPVAVSIYEMQNKNYNRYLKPTYKNSRGFNERLFLEMGYIVMLPDINNGGSQGPGITALHNVNAALDELAKIKQADMKTVGLVGQSFGGYETNFIATHSDRFAAYISGASIADIVNTSFAFNYNFFSADYYRYEDGQFKLGKFTDDKEKYYKNNPLYYAEKVNSPMLLWAGTIDKNVNPEQTRSFYNALRKYRKPVVALFYENEQHSLMGYQQRKDLTIRMIEWFDYFLRGKKGVEWIGKQKVAIKY</sequence>
<organism evidence="3 4">
    <name type="scientific">Chryseobacterium indoltheticum</name>
    <dbReference type="NCBI Taxonomy" id="254"/>
    <lineage>
        <taxon>Bacteria</taxon>
        <taxon>Pseudomonadati</taxon>
        <taxon>Bacteroidota</taxon>
        <taxon>Flavobacteriia</taxon>
        <taxon>Flavobacteriales</taxon>
        <taxon>Weeksellaceae</taxon>
        <taxon>Chryseobacterium group</taxon>
        <taxon>Chryseobacterium</taxon>
    </lineage>
</organism>
<proteinExistence type="predicted"/>
<dbReference type="InterPro" id="IPR001375">
    <property type="entry name" value="Peptidase_S9_cat"/>
</dbReference>
<dbReference type="GO" id="GO:0004177">
    <property type="term" value="F:aminopeptidase activity"/>
    <property type="evidence" value="ECO:0007669"/>
    <property type="project" value="UniProtKB-KW"/>
</dbReference>
<evidence type="ECO:0000256" key="1">
    <source>
        <dbReference type="ARBA" id="ARBA00022801"/>
    </source>
</evidence>
<dbReference type="GO" id="GO:0006508">
    <property type="term" value="P:proteolysis"/>
    <property type="evidence" value="ECO:0007669"/>
    <property type="project" value="InterPro"/>
</dbReference>
<keyword evidence="1" id="KW-0378">Hydrolase</keyword>